<proteinExistence type="inferred from homology"/>
<evidence type="ECO:0000256" key="1">
    <source>
        <dbReference type="ARBA" id="ARBA00009175"/>
    </source>
</evidence>
<evidence type="ECO:0000256" key="3">
    <source>
        <dbReference type="ARBA" id="ARBA00022729"/>
    </source>
</evidence>
<evidence type="ECO:0000256" key="4">
    <source>
        <dbReference type="SAM" id="SignalP"/>
    </source>
</evidence>
<dbReference type="PROSITE" id="PS51257">
    <property type="entry name" value="PROKAR_LIPOPROTEIN"/>
    <property type="match status" value="1"/>
</dbReference>
<dbReference type="PIRSF" id="PIRSF004846">
    <property type="entry name" value="ModA"/>
    <property type="match status" value="1"/>
</dbReference>
<sequence>MARSTSSHGRAAVRPAPTLLGASLLVALAGCAGSGAAEAPGSAEPDAITGTVTVFAAASLTGTFDSLATEFESEHPGVRVVLDYGGSSGLAAQLVEGAPADVFASANEATMTTVVDAGVVADPQPFATNVLQLVVPAGNPAGVTGLADLARPELVVALCDPAVPCGAAASSLLELAGVVAVPDTLEQDVKAVVTKVALGEVDAALVYTTDTIAAGDAVEAIPVPEADAVVNRYLIARLVDSANAPAADAWVAWVTGTHGRDALRRAGFGAP</sequence>
<keyword evidence="6" id="KW-1185">Reference proteome</keyword>
<dbReference type="InterPro" id="IPR050682">
    <property type="entry name" value="ModA/WtpA"/>
</dbReference>
<evidence type="ECO:0000313" key="6">
    <source>
        <dbReference type="Proteomes" id="UP001205337"/>
    </source>
</evidence>
<protein>
    <submittedName>
        <fullName evidence="5">Molybdate ABC transporter substrate-binding protein</fullName>
    </submittedName>
</protein>
<dbReference type="EMBL" id="JANTHX010000005">
    <property type="protein sequence ID" value="MCS0499067.1"/>
    <property type="molecule type" value="Genomic_DNA"/>
</dbReference>
<accession>A0ABT1ZED3</accession>
<name>A0ABT1ZED3_9MICO</name>
<comment type="caution">
    <text evidence="5">The sequence shown here is derived from an EMBL/GenBank/DDBJ whole genome shotgun (WGS) entry which is preliminary data.</text>
</comment>
<organism evidence="5 6">
    <name type="scientific">Protaetiibacter mangrovi</name>
    <dbReference type="NCBI Taxonomy" id="2970926"/>
    <lineage>
        <taxon>Bacteria</taxon>
        <taxon>Bacillati</taxon>
        <taxon>Actinomycetota</taxon>
        <taxon>Actinomycetes</taxon>
        <taxon>Micrococcales</taxon>
        <taxon>Microbacteriaceae</taxon>
        <taxon>Protaetiibacter</taxon>
    </lineage>
</organism>
<dbReference type="SUPFAM" id="SSF53850">
    <property type="entry name" value="Periplasmic binding protein-like II"/>
    <property type="match status" value="1"/>
</dbReference>
<reference evidence="5 6" key="1">
    <citation type="submission" date="2022-08" db="EMBL/GenBank/DDBJ databases">
        <authorList>
            <person name="Li F."/>
        </authorList>
    </citation>
    <scope>NUCLEOTIDE SEQUENCE [LARGE SCALE GENOMIC DNA]</scope>
    <source>
        <strain evidence="5 6">10F1B-8-1</strain>
    </source>
</reference>
<dbReference type="Pfam" id="PF13531">
    <property type="entry name" value="SBP_bac_11"/>
    <property type="match status" value="1"/>
</dbReference>
<keyword evidence="3 4" id="KW-0732">Signal</keyword>
<evidence type="ECO:0000256" key="2">
    <source>
        <dbReference type="ARBA" id="ARBA00022723"/>
    </source>
</evidence>
<comment type="similarity">
    <text evidence="1">Belongs to the bacterial solute-binding protein ModA family.</text>
</comment>
<gene>
    <name evidence="5" type="primary">modA</name>
    <name evidence="5" type="ORF">NUH29_05820</name>
</gene>
<dbReference type="NCBIfam" id="TIGR01256">
    <property type="entry name" value="modA"/>
    <property type="match status" value="1"/>
</dbReference>
<evidence type="ECO:0000313" key="5">
    <source>
        <dbReference type="EMBL" id="MCS0499067.1"/>
    </source>
</evidence>
<dbReference type="PANTHER" id="PTHR30632:SF0">
    <property type="entry name" value="SULFATE-BINDING PROTEIN"/>
    <property type="match status" value="1"/>
</dbReference>
<dbReference type="Gene3D" id="3.40.190.10">
    <property type="entry name" value="Periplasmic binding protein-like II"/>
    <property type="match status" value="2"/>
</dbReference>
<feature type="chain" id="PRO_5045170239" evidence="4">
    <location>
        <begin position="40"/>
        <end position="271"/>
    </location>
</feature>
<dbReference type="InterPro" id="IPR005950">
    <property type="entry name" value="ModA"/>
</dbReference>
<dbReference type="Proteomes" id="UP001205337">
    <property type="component" value="Unassembled WGS sequence"/>
</dbReference>
<dbReference type="PANTHER" id="PTHR30632">
    <property type="entry name" value="MOLYBDATE-BINDING PERIPLASMIC PROTEIN"/>
    <property type="match status" value="1"/>
</dbReference>
<keyword evidence="2" id="KW-0479">Metal-binding</keyword>
<feature type="signal peptide" evidence="4">
    <location>
        <begin position="1"/>
        <end position="39"/>
    </location>
</feature>
<dbReference type="RefSeq" id="WP_258798086.1">
    <property type="nucleotide sequence ID" value="NZ_JANTHX010000005.1"/>
</dbReference>